<proteinExistence type="predicted"/>
<sequence length="152" mass="16369">MALSRSLMLSRRQTDGLEDVLGLTIAMAPACPRPAALRGPCWRVVAREDGAGRHPCARLAYLPTLSLSLSAFLFYPYKLVVCSLSLSRLSSPPVVQPSRLPVAGIYRSPYLHTYTYLPPALPTRLLADGWTAAAAAAAPAPVHSSAFHIYLP</sequence>
<name>A0A6A6BEA7_9PEZI</name>
<accession>A0A6A6BEA7</accession>
<dbReference type="RefSeq" id="XP_033397570.1">
    <property type="nucleotide sequence ID" value="XM_033540543.1"/>
</dbReference>
<dbReference type="AlphaFoldDB" id="A0A6A6BEA7"/>
<keyword evidence="2" id="KW-1185">Reference proteome</keyword>
<reference evidence="1" key="1">
    <citation type="journal article" date="2020" name="Stud. Mycol.">
        <title>101 Dothideomycetes genomes: a test case for predicting lifestyles and emergence of pathogens.</title>
        <authorList>
            <person name="Haridas S."/>
            <person name="Albert R."/>
            <person name="Binder M."/>
            <person name="Bloem J."/>
            <person name="Labutti K."/>
            <person name="Salamov A."/>
            <person name="Andreopoulos B."/>
            <person name="Baker S."/>
            <person name="Barry K."/>
            <person name="Bills G."/>
            <person name="Bluhm B."/>
            <person name="Cannon C."/>
            <person name="Castanera R."/>
            <person name="Culley D."/>
            <person name="Daum C."/>
            <person name="Ezra D."/>
            <person name="Gonzalez J."/>
            <person name="Henrissat B."/>
            <person name="Kuo A."/>
            <person name="Liang C."/>
            <person name="Lipzen A."/>
            <person name="Lutzoni F."/>
            <person name="Magnuson J."/>
            <person name="Mondo S."/>
            <person name="Nolan M."/>
            <person name="Ohm R."/>
            <person name="Pangilinan J."/>
            <person name="Park H.-J."/>
            <person name="Ramirez L."/>
            <person name="Alfaro M."/>
            <person name="Sun H."/>
            <person name="Tritt A."/>
            <person name="Yoshinaga Y."/>
            <person name="Zwiers L.-H."/>
            <person name="Turgeon B."/>
            <person name="Goodwin S."/>
            <person name="Spatafora J."/>
            <person name="Crous P."/>
            <person name="Grigoriev I."/>
        </authorList>
    </citation>
    <scope>NUCLEOTIDE SEQUENCE</scope>
    <source>
        <strain evidence="1">CBS 121167</strain>
    </source>
</reference>
<evidence type="ECO:0000313" key="2">
    <source>
        <dbReference type="Proteomes" id="UP000799438"/>
    </source>
</evidence>
<organism evidence="1 2">
    <name type="scientific">Aplosporella prunicola CBS 121167</name>
    <dbReference type="NCBI Taxonomy" id="1176127"/>
    <lineage>
        <taxon>Eukaryota</taxon>
        <taxon>Fungi</taxon>
        <taxon>Dikarya</taxon>
        <taxon>Ascomycota</taxon>
        <taxon>Pezizomycotina</taxon>
        <taxon>Dothideomycetes</taxon>
        <taxon>Dothideomycetes incertae sedis</taxon>
        <taxon>Botryosphaeriales</taxon>
        <taxon>Aplosporellaceae</taxon>
        <taxon>Aplosporella</taxon>
    </lineage>
</organism>
<dbReference type="EMBL" id="ML995486">
    <property type="protein sequence ID" value="KAF2141858.1"/>
    <property type="molecule type" value="Genomic_DNA"/>
</dbReference>
<evidence type="ECO:0000313" key="1">
    <source>
        <dbReference type="EMBL" id="KAF2141858.1"/>
    </source>
</evidence>
<dbReference type="Proteomes" id="UP000799438">
    <property type="component" value="Unassembled WGS sequence"/>
</dbReference>
<gene>
    <name evidence="1" type="ORF">K452DRAFT_287831</name>
</gene>
<protein>
    <submittedName>
        <fullName evidence="1">Uncharacterized protein</fullName>
    </submittedName>
</protein>
<dbReference type="GeneID" id="54298039"/>